<dbReference type="InterPro" id="IPR001810">
    <property type="entry name" value="F-box_dom"/>
</dbReference>
<proteinExistence type="predicted"/>
<dbReference type="AlphaFoldDB" id="A0A7C8PST8"/>
<name>A0A7C8PST8_ORBOL</name>
<feature type="compositionally biased region" description="Pro residues" evidence="1">
    <location>
        <begin position="7"/>
        <end position="27"/>
    </location>
</feature>
<dbReference type="CDD" id="cd09917">
    <property type="entry name" value="F-box_SF"/>
    <property type="match status" value="1"/>
</dbReference>
<comment type="caution">
    <text evidence="3">The sequence shown here is derived from an EMBL/GenBank/DDBJ whole genome shotgun (WGS) entry which is preliminary data.</text>
</comment>
<evidence type="ECO:0000313" key="3">
    <source>
        <dbReference type="EMBL" id="KAF3178089.1"/>
    </source>
</evidence>
<reference evidence="3 4" key="1">
    <citation type="submission" date="2019-06" db="EMBL/GenBank/DDBJ databases">
        <authorList>
            <person name="Palmer J.M."/>
        </authorList>
    </citation>
    <scope>NUCLEOTIDE SEQUENCE [LARGE SCALE GENOMIC DNA]</scope>
    <source>
        <strain evidence="3 4">TWF788</strain>
    </source>
</reference>
<evidence type="ECO:0000256" key="1">
    <source>
        <dbReference type="SAM" id="MobiDB-lite"/>
    </source>
</evidence>
<feature type="region of interest" description="Disordered" evidence="1">
    <location>
        <begin position="1"/>
        <end position="47"/>
    </location>
</feature>
<sequence>MNKRPESPPPPPPACPSSPPPPPPPDPNYGNSGKFKRSLLPLPSTSEDRNTAFRQSRYYGFKAIDISQTRGDWRAPRPDIWNGPRLDIRWPTCLISKRLEFVSLRGLDKPLWDKILSYLPQRSLMRFSLVSRASRFLAVKSLFEFAVITPVSVQGFKRESPHLRRFLKHIRIELTDMRWARHFFFEIKEYPNVTRLELHFILHPWVEATTIIGSLRELSKAKFFQCLTHLTLRFGYKEQTPWGHHNWYLKLPKDQQDFFGEPVTIAQASNLIGYSIPAPPALKFAAIKVDEGLGSHGIYYKFLSMAPKLSYLDIEEWMPPSTFLSTEPAMFPNVSRLRIGLKEYTDPLPSILEKVAENFPNLHRLQIDGFGHWWGYALRDDYVYPSSLDPIIKLKKLRDLVLPCPPVLGPNKADMKSIDAIYRLCPKELNELMDKWYESGVRLGSAIFDGFFIHPRGTVPDVEYFELSCFLETKLFVKWTHQNRPSIVDPLTAHGEVPCSTGSGVRFPL</sequence>
<organism evidence="3 4">
    <name type="scientific">Orbilia oligospora</name>
    <name type="common">Nematode-trapping fungus</name>
    <name type="synonym">Arthrobotrys oligospora</name>
    <dbReference type="NCBI Taxonomy" id="2813651"/>
    <lineage>
        <taxon>Eukaryota</taxon>
        <taxon>Fungi</taxon>
        <taxon>Dikarya</taxon>
        <taxon>Ascomycota</taxon>
        <taxon>Pezizomycotina</taxon>
        <taxon>Orbiliomycetes</taxon>
        <taxon>Orbiliales</taxon>
        <taxon>Orbiliaceae</taxon>
        <taxon>Orbilia</taxon>
    </lineage>
</organism>
<evidence type="ECO:0000259" key="2">
    <source>
        <dbReference type="Pfam" id="PF00646"/>
    </source>
</evidence>
<dbReference type="SUPFAM" id="SSF101447">
    <property type="entry name" value="Formin homology 2 domain (FH2 domain)"/>
    <property type="match status" value="1"/>
</dbReference>
<dbReference type="Proteomes" id="UP000479691">
    <property type="component" value="Unassembled WGS sequence"/>
</dbReference>
<protein>
    <recommendedName>
        <fullName evidence="2">F-box domain-containing protein</fullName>
    </recommendedName>
</protein>
<dbReference type="SUPFAM" id="SSF81383">
    <property type="entry name" value="F-box domain"/>
    <property type="match status" value="1"/>
</dbReference>
<dbReference type="InterPro" id="IPR036047">
    <property type="entry name" value="F-box-like_dom_sf"/>
</dbReference>
<feature type="domain" description="F-box" evidence="2">
    <location>
        <begin position="111"/>
        <end position="139"/>
    </location>
</feature>
<evidence type="ECO:0000313" key="4">
    <source>
        <dbReference type="Proteomes" id="UP000479691"/>
    </source>
</evidence>
<accession>A0A7C8PST8</accession>
<gene>
    <name evidence="3" type="ORF">TWF788_007532</name>
</gene>
<dbReference type="EMBL" id="JAABOE010000042">
    <property type="protein sequence ID" value="KAF3178089.1"/>
    <property type="molecule type" value="Genomic_DNA"/>
</dbReference>
<dbReference type="Pfam" id="PF00646">
    <property type="entry name" value="F-box"/>
    <property type="match status" value="1"/>
</dbReference>